<evidence type="ECO:0000313" key="2">
    <source>
        <dbReference type="Proteomes" id="UP000011612"/>
    </source>
</evidence>
<dbReference type="AlphaFoldDB" id="M0HL42"/>
<protein>
    <submittedName>
        <fullName evidence="1">Uncharacterized protein</fullName>
    </submittedName>
</protein>
<dbReference type="OrthoDB" id="375019at2157"/>
<gene>
    <name evidence="1" type="ORF">C453_12861</name>
</gene>
<organism evidence="1 2">
    <name type="scientific">Haloferax elongans ATCC BAA-1513</name>
    <dbReference type="NCBI Taxonomy" id="1230453"/>
    <lineage>
        <taxon>Archaea</taxon>
        <taxon>Methanobacteriati</taxon>
        <taxon>Methanobacteriota</taxon>
        <taxon>Stenosarchaea group</taxon>
        <taxon>Halobacteria</taxon>
        <taxon>Halobacteriales</taxon>
        <taxon>Haloferacaceae</taxon>
        <taxon>Haloferax</taxon>
    </lineage>
</organism>
<dbReference type="PATRIC" id="fig|1230453.4.peg.2543"/>
<evidence type="ECO:0000313" key="1">
    <source>
        <dbReference type="EMBL" id="ELZ84437.1"/>
    </source>
</evidence>
<dbReference type="STRING" id="1230453.C453_12861"/>
<reference evidence="1 2" key="1">
    <citation type="journal article" date="2014" name="PLoS Genet.">
        <title>Phylogenetically driven sequencing of extremely halophilic archaea reveals strategies for static and dynamic osmo-response.</title>
        <authorList>
            <person name="Becker E.A."/>
            <person name="Seitzer P.M."/>
            <person name="Tritt A."/>
            <person name="Larsen D."/>
            <person name="Krusor M."/>
            <person name="Yao A.I."/>
            <person name="Wu D."/>
            <person name="Madern D."/>
            <person name="Eisen J.A."/>
            <person name="Darling A.E."/>
            <person name="Facciotti M.T."/>
        </authorList>
    </citation>
    <scope>NUCLEOTIDE SEQUENCE [LARGE SCALE GENOMIC DNA]</scope>
    <source>
        <strain evidence="1 2">ATCC BAA-1513</strain>
    </source>
</reference>
<keyword evidence="2" id="KW-1185">Reference proteome</keyword>
<dbReference type="Proteomes" id="UP000011612">
    <property type="component" value="Unassembled WGS sequence"/>
</dbReference>
<dbReference type="EMBL" id="AOLK01000020">
    <property type="protein sequence ID" value="ELZ84437.1"/>
    <property type="molecule type" value="Genomic_DNA"/>
</dbReference>
<proteinExistence type="predicted"/>
<dbReference type="RefSeq" id="WP_008324997.1">
    <property type="nucleotide sequence ID" value="NZ_AOLK01000020.1"/>
</dbReference>
<accession>M0HL42</accession>
<comment type="caution">
    <text evidence="1">The sequence shown here is derived from an EMBL/GenBank/DDBJ whole genome shotgun (WGS) entry which is preliminary data.</text>
</comment>
<name>M0HL42_HALEO</name>
<sequence length="231" mass="26058">MSVGPEQYATTSNGDVQLSTWCGKHRVLPHLLPFKYRKTTPIEFLDAVVEGLDELPQTAATFTPAQMDDIDVRPAAGANIMTDMLGTLGAWKVDRSSSARWVNPNYVHLRKLDNMIESGDRREIVERCASYGTLTVADVAPRFGISEMGLRRWLTRKGITWSELRQEGITRLARTIHTASAWGHSELRYARVLPRPEGTIRSWVQKYARDVDFEPPADPSGKQWFMGGQVR</sequence>